<name>A0A517X331_9PLAN</name>
<reference evidence="5 6" key="1">
    <citation type="submission" date="2019-03" db="EMBL/GenBank/DDBJ databases">
        <title>Deep-cultivation of Planctomycetes and their phenomic and genomic characterization uncovers novel biology.</title>
        <authorList>
            <person name="Wiegand S."/>
            <person name="Jogler M."/>
            <person name="Boedeker C."/>
            <person name="Pinto D."/>
            <person name="Vollmers J."/>
            <person name="Rivas-Marin E."/>
            <person name="Kohn T."/>
            <person name="Peeters S.H."/>
            <person name="Heuer A."/>
            <person name="Rast P."/>
            <person name="Oberbeckmann S."/>
            <person name="Bunk B."/>
            <person name="Jeske O."/>
            <person name="Meyerdierks A."/>
            <person name="Storesund J.E."/>
            <person name="Kallscheuer N."/>
            <person name="Luecker S."/>
            <person name="Lage O.M."/>
            <person name="Pohl T."/>
            <person name="Merkel B.J."/>
            <person name="Hornburger P."/>
            <person name="Mueller R.-W."/>
            <person name="Bruemmer F."/>
            <person name="Labrenz M."/>
            <person name="Spormann A.M."/>
            <person name="Op den Camp H."/>
            <person name="Overmann J."/>
            <person name="Amann R."/>
            <person name="Jetten M.S.M."/>
            <person name="Mascher T."/>
            <person name="Medema M.H."/>
            <person name="Devos D.P."/>
            <person name="Kaster A.-K."/>
            <person name="Ovreas L."/>
            <person name="Rohde M."/>
            <person name="Galperin M.Y."/>
            <person name="Jogler C."/>
        </authorList>
    </citation>
    <scope>NUCLEOTIDE SEQUENCE [LARGE SCALE GENOMIC DNA]</scope>
    <source>
        <strain evidence="5 6">V202</strain>
    </source>
</reference>
<dbReference type="PANTHER" id="PTHR30332">
    <property type="entry name" value="PROBABLE GENERAL SECRETION PATHWAY PROTEIN D"/>
    <property type="match status" value="1"/>
</dbReference>
<protein>
    <submittedName>
        <fullName evidence="5">Outer membrane porin HofQ</fullName>
    </submittedName>
</protein>
<dbReference type="GO" id="GO:0015627">
    <property type="term" value="C:type II protein secretion system complex"/>
    <property type="evidence" value="ECO:0007669"/>
    <property type="project" value="TreeGrafter"/>
</dbReference>
<evidence type="ECO:0000313" key="5">
    <source>
        <dbReference type="EMBL" id="QDU11914.1"/>
    </source>
</evidence>
<accession>A0A517X331</accession>
<keyword evidence="3" id="KW-0732">Signal</keyword>
<evidence type="ECO:0000256" key="3">
    <source>
        <dbReference type="SAM" id="SignalP"/>
    </source>
</evidence>
<feature type="signal peptide" evidence="3">
    <location>
        <begin position="1"/>
        <end position="21"/>
    </location>
</feature>
<dbReference type="InterPro" id="IPR004846">
    <property type="entry name" value="T2SS/T3SS_dom"/>
</dbReference>
<dbReference type="Proteomes" id="UP000318384">
    <property type="component" value="Chromosome"/>
</dbReference>
<proteinExistence type="inferred from homology"/>
<feature type="domain" description="Type II/III secretion system secretin-like" evidence="4">
    <location>
        <begin position="172"/>
        <end position="295"/>
    </location>
</feature>
<feature type="coiled-coil region" evidence="2">
    <location>
        <begin position="47"/>
        <end position="109"/>
    </location>
</feature>
<dbReference type="RefSeq" id="WP_197993098.1">
    <property type="nucleotide sequence ID" value="NZ_CP037422.1"/>
</dbReference>
<keyword evidence="6" id="KW-1185">Reference proteome</keyword>
<dbReference type="GO" id="GO:0009306">
    <property type="term" value="P:protein secretion"/>
    <property type="evidence" value="ECO:0007669"/>
    <property type="project" value="InterPro"/>
</dbReference>
<comment type="similarity">
    <text evidence="1">Belongs to the bacterial secretin family.</text>
</comment>
<evidence type="ECO:0000259" key="4">
    <source>
        <dbReference type="Pfam" id="PF00263"/>
    </source>
</evidence>
<evidence type="ECO:0000313" key="6">
    <source>
        <dbReference type="Proteomes" id="UP000318384"/>
    </source>
</evidence>
<sequence length="331" mass="36208" precursor="true">MRTGTYLCSILFLVFASTSYAQTDLLPDAPDLVDSAVQIKQAVPKLVDEASDKVYHLEQAANHLEAAGLNSEAQRLRSQATSLRNQRQLKEKLKALQELQDEIRKLYRLTGVVQQIQVDVKLIEFDLEKLATDGVKLCEFNVEVPKCNSCKQEAPEKLFDEHGQFSTTGQRLRKAGVFKVIAEPSLITTPGQPANLLSGGEFPILIPQQSGKTSVEWHEFGTRIESVTAVMPDGKIRLELQVEASHRDFNNAINISGNVVPGLTCRCINTHVLAEPGKTILIGGQRSLQSQEKSKGGKITKKCLTVAVTPTLLSIPKVNPGKSATESDGNP</sequence>
<feature type="chain" id="PRO_5021858703" evidence="3">
    <location>
        <begin position="22"/>
        <end position="331"/>
    </location>
</feature>
<dbReference type="InterPro" id="IPR050810">
    <property type="entry name" value="Bact_Secretion_Sys_Channel"/>
</dbReference>
<dbReference type="AlphaFoldDB" id="A0A517X331"/>
<evidence type="ECO:0000256" key="2">
    <source>
        <dbReference type="SAM" id="Coils"/>
    </source>
</evidence>
<organism evidence="5 6">
    <name type="scientific">Gimesia aquarii</name>
    <dbReference type="NCBI Taxonomy" id="2527964"/>
    <lineage>
        <taxon>Bacteria</taxon>
        <taxon>Pseudomonadati</taxon>
        <taxon>Planctomycetota</taxon>
        <taxon>Planctomycetia</taxon>
        <taxon>Planctomycetales</taxon>
        <taxon>Planctomycetaceae</taxon>
        <taxon>Gimesia</taxon>
    </lineage>
</organism>
<dbReference type="Pfam" id="PF00263">
    <property type="entry name" value="Secretin"/>
    <property type="match status" value="1"/>
</dbReference>
<gene>
    <name evidence="5" type="ORF">V202x_53390</name>
</gene>
<dbReference type="EMBL" id="CP037422">
    <property type="protein sequence ID" value="QDU11914.1"/>
    <property type="molecule type" value="Genomic_DNA"/>
</dbReference>
<dbReference type="PANTHER" id="PTHR30332:SF17">
    <property type="entry name" value="TYPE IV PILIATION SYSTEM PROTEIN DR_0774-RELATED"/>
    <property type="match status" value="1"/>
</dbReference>
<evidence type="ECO:0000256" key="1">
    <source>
        <dbReference type="RuleBase" id="RU004003"/>
    </source>
</evidence>
<keyword evidence="2" id="KW-0175">Coiled coil</keyword>